<protein>
    <recommendedName>
        <fullName evidence="7">Membrane transporter protein</fullName>
    </recommendedName>
</protein>
<dbReference type="InterPro" id="IPR002781">
    <property type="entry name" value="TM_pro_TauE-like"/>
</dbReference>
<accession>A0A381V6Q3</accession>
<keyword evidence="4 5" id="KW-0472">Membrane</keyword>
<evidence type="ECO:0008006" key="7">
    <source>
        <dbReference type="Google" id="ProtNLM"/>
    </source>
</evidence>
<dbReference type="PANTHER" id="PTHR43483">
    <property type="entry name" value="MEMBRANE TRANSPORTER PROTEIN HI_0806-RELATED"/>
    <property type="match status" value="1"/>
</dbReference>
<feature type="transmembrane region" description="Helical" evidence="5">
    <location>
        <begin position="175"/>
        <end position="196"/>
    </location>
</feature>
<dbReference type="EMBL" id="UINC01007764">
    <property type="protein sequence ID" value="SVA34973.1"/>
    <property type="molecule type" value="Genomic_DNA"/>
</dbReference>
<proteinExistence type="predicted"/>
<feature type="transmembrane region" description="Helical" evidence="5">
    <location>
        <begin position="202"/>
        <end position="225"/>
    </location>
</feature>
<evidence type="ECO:0000256" key="1">
    <source>
        <dbReference type="ARBA" id="ARBA00004141"/>
    </source>
</evidence>
<feature type="transmembrane region" description="Helical" evidence="5">
    <location>
        <begin position="39"/>
        <end position="57"/>
    </location>
</feature>
<name>A0A381V6Q3_9ZZZZ</name>
<organism evidence="6">
    <name type="scientific">marine metagenome</name>
    <dbReference type="NCBI Taxonomy" id="408172"/>
    <lineage>
        <taxon>unclassified sequences</taxon>
        <taxon>metagenomes</taxon>
        <taxon>ecological metagenomes</taxon>
    </lineage>
</organism>
<dbReference type="Pfam" id="PF01925">
    <property type="entry name" value="TauE"/>
    <property type="match status" value="1"/>
</dbReference>
<dbReference type="PANTHER" id="PTHR43483:SF3">
    <property type="entry name" value="MEMBRANE TRANSPORTER PROTEIN HI_0806-RELATED"/>
    <property type="match status" value="1"/>
</dbReference>
<feature type="transmembrane region" description="Helical" evidence="5">
    <location>
        <begin position="6"/>
        <end position="27"/>
    </location>
</feature>
<gene>
    <name evidence="6" type="ORF">METZ01_LOCUS87827</name>
</gene>
<feature type="transmembrane region" description="Helical" evidence="5">
    <location>
        <begin position="77"/>
        <end position="95"/>
    </location>
</feature>
<dbReference type="AlphaFoldDB" id="A0A381V6Q3"/>
<feature type="transmembrane region" description="Helical" evidence="5">
    <location>
        <begin position="137"/>
        <end position="163"/>
    </location>
</feature>
<dbReference type="GO" id="GO:0016020">
    <property type="term" value="C:membrane"/>
    <property type="evidence" value="ECO:0007669"/>
    <property type="project" value="UniProtKB-SubCell"/>
</dbReference>
<sequence length="258" mass="27395">MLSGFFSGYIAGLLGVGGGIIVVPVLYHILSSLGFPSEIIMHVSVATSLGVIIPTGWRSFSSHKKNNSVDEKILKRWLVPTLIGSSIGAIIAGLISGYLLTLFFATIALLVCINLFFGNENLRLGENLPKGIMGFNLPLSVGAFSSMLGIGGGTFNVSLMSLYGTPIHRAVGTSAGLGFFLAIPGTFFFIISGLFVDNLPPMSLGYVNILGLILIAPLSTLSAPLGARYAHSLPKKTLTRIFALFLLITSLRMFLEIL</sequence>
<keyword evidence="3 5" id="KW-1133">Transmembrane helix</keyword>
<evidence type="ECO:0000256" key="2">
    <source>
        <dbReference type="ARBA" id="ARBA00022692"/>
    </source>
</evidence>
<feature type="transmembrane region" description="Helical" evidence="5">
    <location>
        <begin position="100"/>
        <end position="117"/>
    </location>
</feature>
<reference evidence="6" key="1">
    <citation type="submission" date="2018-05" db="EMBL/GenBank/DDBJ databases">
        <authorList>
            <person name="Lanie J.A."/>
            <person name="Ng W.-L."/>
            <person name="Kazmierczak K.M."/>
            <person name="Andrzejewski T.M."/>
            <person name="Davidsen T.M."/>
            <person name="Wayne K.J."/>
            <person name="Tettelin H."/>
            <person name="Glass J.I."/>
            <person name="Rusch D."/>
            <person name="Podicherti R."/>
            <person name="Tsui H.-C.T."/>
            <person name="Winkler M.E."/>
        </authorList>
    </citation>
    <scope>NUCLEOTIDE SEQUENCE</scope>
</reference>
<comment type="subcellular location">
    <subcellularLocation>
        <location evidence="1">Membrane</location>
        <topology evidence="1">Multi-pass membrane protein</topology>
    </subcellularLocation>
</comment>
<evidence type="ECO:0000256" key="4">
    <source>
        <dbReference type="ARBA" id="ARBA00023136"/>
    </source>
</evidence>
<evidence type="ECO:0000313" key="6">
    <source>
        <dbReference type="EMBL" id="SVA34973.1"/>
    </source>
</evidence>
<evidence type="ECO:0000256" key="3">
    <source>
        <dbReference type="ARBA" id="ARBA00022989"/>
    </source>
</evidence>
<evidence type="ECO:0000256" key="5">
    <source>
        <dbReference type="SAM" id="Phobius"/>
    </source>
</evidence>
<keyword evidence="2 5" id="KW-0812">Transmembrane</keyword>
<feature type="transmembrane region" description="Helical" evidence="5">
    <location>
        <begin position="237"/>
        <end position="255"/>
    </location>
</feature>